<protein>
    <submittedName>
        <fullName evidence="3">Glycosyltransferase involved in cell wall bisynthesis</fullName>
    </submittedName>
</protein>
<sequence length="368" mass="42596">MIKVLSVVDGFGWGGTKEQVYLLARELSKREDIDIHMAISFQYQEMVDRLKDYNVKFHFFENHKKPNRLNPMNYYRLWKIIKEGDFDIVLANSPHTLDFVRVVYLFLKKKPKLITVKRSASIPSYLSKNLKYKISDKIVCVSKEIRNILEENNFFPEKLITIESGIDFSRFKPENKKERKLEFGIPLNSVLFINVANWNPQVKGQDKLIETFAKVDCKNCYLMLVGLDTDKYAPEIAKKFNVENRVIALGFRKDVPQLLNMADFFVFSSYLEGIAGAVLQAMATGKVVISTLAGGIGEYLKDGYNGFAVEVGYFEGLRKKMEYVLNLPQEEYERISENAIQTASYYSIQNTTDKYIKLFKELVSEKNY</sequence>
<dbReference type="InterPro" id="IPR028098">
    <property type="entry name" value="Glyco_trans_4-like_N"/>
</dbReference>
<evidence type="ECO:0000313" key="4">
    <source>
        <dbReference type="Proteomes" id="UP001157947"/>
    </source>
</evidence>
<dbReference type="EMBL" id="FXTX01000010">
    <property type="protein sequence ID" value="SMP13069.1"/>
    <property type="molecule type" value="Genomic_DNA"/>
</dbReference>
<dbReference type="Pfam" id="PF00534">
    <property type="entry name" value="Glycos_transf_1"/>
    <property type="match status" value="1"/>
</dbReference>
<dbReference type="SUPFAM" id="SSF53756">
    <property type="entry name" value="UDP-Glycosyltransferase/glycogen phosphorylase"/>
    <property type="match status" value="1"/>
</dbReference>
<dbReference type="AlphaFoldDB" id="A0AA45WM89"/>
<comment type="caution">
    <text evidence="3">The sequence shown here is derived from an EMBL/GenBank/DDBJ whole genome shotgun (WGS) entry which is preliminary data.</text>
</comment>
<reference evidence="3" key="1">
    <citation type="submission" date="2017-05" db="EMBL/GenBank/DDBJ databases">
        <authorList>
            <person name="Varghese N."/>
            <person name="Submissions S."/>
        </authorList>
    </citation>
    <scope>NUCLEOTIDE SEQUENCE</scope>
    <source>
        <strain evidence="3">DSM 18763</strain>
    </source>
</reference>
<evidence type="ECO:0000313" key="3">
    <source>
        <dbReference type="EMBL" id="SMP13069.1"/>
    </source>
</evidence>
<dbReference type="Pfam" id="PF13439">
    <property type="entry name" value="Glyco_transf_4"/>
    <property type="match status" value="1"/>
</dbReference>
<evidence type="ECO:0000259" key="2">
    <source>
        <dbReference type="Pfam" id="PF13439"/>
    </source>
</evidence>
<dbReference type="Gene3D" id="3.40.50.2000">
    <property type="entry name" value="Glycogen Phosphorylase B"/>
    <property type="match status" value="2"/>
</dbReference>
<feature type="domain" description="Glycosyl transferase family 1" evidence="1">
    <location>
        <begin position="180"/>
        <end position="341"/>
    </location>
</feature>
<dbReference type="InterPro" id="IPR001296">
    <property type="entry name" value="Glyco_trans_1"/>
</dbReference>
<accession>A0AA45WM89</accession>
<dbReference type="GO" id="GO:0016757">
    <property type="term" value="F:glycosyltransferase activity"/>
    <property type="evidence" value="ECO:0007669"/>
    <property type="project" value="InterPro"/>
</dbReference>
<evidence type="ECO:0000259" key="1">
    <source>
        <dbReference type="Pfam" id="PF00534"/>
    </source>
</evidence>
<organism evidence="3 4">
    <name type="scientific">Venenivibrio stagnispumantis</name>
    <dbReference type="NCBI Taxonomy" id="407998"/>
    <lineage>
        <taxon>Bacteria</taxon>
        <taxon>Pseudomonadati</taxon>
        <taxon>Aquificota</taxon>
        <taxon>Aquificia</taxon>
        <taxon>Aquificales</taxon>
        <taxon>Hydrogenothermaceae</taxon>
        <taxon>Venenivibrio</taxon>
    </lineage>
</organism>
<dbReference type="PANTHER" id="PTHR12526">
    <property type="entry name" value="GLYCOSYLTRANSFERASE"/>
    <property type="match status" value="1"/>
</dbReference>
<dbReference type="RefSeq" id="WP_265133850.1">
    <property type="nucleotide sequence ID" value="NZ_FXTX01000010.1"/>
</dbReference>
<keyword evidence="4" id="KW-1185">Reference proteome</keyword>
<dbReference type="PANTHER" id="PTHR12526:SF638">
    <property type="entry name" value="SPORE COAT PROTEIN SA"/>
    <property type="match status" value="1"/>
</dbReference>
<dbReference type="Proteomes" id="UP001157947">
    <property type="component" value="Unassembled WGS sequence"/>
</dbReference>
<dbReference type="CDD" id="cd03801">
    <property type="entry name" value="GT4_PimA-like"/>
    <property type="match status" value="1"/>
</dbReference>
<proteinExistence type="predicted"/>
<gene>
    <name evidence="3" type="ORF">SAMN06264868_11032</name>
</gene>
<feature type="domain" description="Glycosyltransferase subfamily 4-like N-terminal" evidence="2">
    <location>
        <begin position="13"/>
        <end position="170"/>
    </location>
</feature>
<name>A0AA45WM89_9AQUI</name>